<organism evidence="5 6">
    <name type="scientific">Arthrobacter jinronghuae</name>
    <dbReference type="NCBI Taxonomy" id="2964609"/>
    <lineage>
        <taxon>Bacteria</taxon>
        <taxon>Bacillati</taxon>
        <taxon>Actinomycetota</taxon>
        <taxon>Actinomycetes</taxon>
        <taxon>Micrococcales</taxon>
        <taxon>Micrococcaceae</taxon>
        <taxon>Arthrobacter</taxon>
    </lineage>
</organism>
<reference evidence="5 6" key="1">
    <citation type="submission" date="2022-07" db="EMBL/GenBank/DDBJ databases">
        <title>Novel species in genus Arthrobacter.</title>
        <authorList>
            <person name="Liu Y."/>
        </authorList>
    </citation>
    <scope>NUCLEOTIDE SEQUENCE [LARGE SCALE GENOMIC DNA]</scope>
    <source>
        <strain evidence="6">zg-Y859</strain>
    </source>
</reference>
<gene>
    <name evidence="5" type="ORF">NNX28_07380</name>
</gene>
<feature type="modified residue" description="N6-(pyridoxal phosphate)lysine" evidence="2">
    <location>
        <position position="44"/>
    </location>
</feature>
<dbReference type="InterPro" id="IPR029066">
    <property type="entry name" value="PLP-binding_barrel"/>
</dbReference>
<evidence type="ECO:0000259" key="4">
    <source>
        <dbReference type="Pfam" id="PF01168"/>
    </source>
</evidence>
<keyword evidence="1 2" id="KW-0663">Pyridoxal phosphate</keyword>
<dbReference type="Pfam" id="PF01168">
    <property type="entry name" value="Ala_racemase_N"/>
    <property type="match status" value="1"/>
</dbReference>
<dbReference type="RefSeq" id="WP_255865302.1">
    <property type="nucleotide sequence ID" value="NZ_CP104263.1"/>
</dbReference>
<comment type="function">
    <text evidence="2">Pyridoxal 5'-phosphate (PLP)-binding protein, which is involved in PLP homeostasis.</text>
</comment>
<dbReference type="HAMAP" id="MF_02087">
    <property type="entry name" value="PLP_homeostasis"/>
    <property type="match status" value="1"/>
</dbReference>
<dbReference type="PANTHER" id="PTHR10146:SF14">
    <property type="entry name" value="PYRIDOXAL PHOSPHATE HOMEOSTASIS PROTEIN"/>
    <property type="match status" value="1"/>
</dbReference>
<sequence>MTSISEYPSRTDELRDRLQRVRNRIQAAGRPAGADEPHLIVVTKYFPASDVDILAGLGVRDVGENKDQEAAAKAADLAHLDLDWHFIGQLQSNKAKSVVRYAASVHSVDRRSLVTALGKAMAAEQRRRESEGLAARGDLSCFLQVDLRGDAARAADPGRGGAQPEDLPLLAEAVAGTPGLLLSGVMAVAPLGADAGDAFARLRELSAQLQAQHPGALSISAGMSSDLEAAVAHGATHLRIGSDVLGPRPPVR</sequence>
<comment type="similarity">
    <text evidence="2 3">Belongs to the pyridoxal phosphate-binding protein YggS/PROSC family.</text>
</comment>
<keyword evidence="6" id="KW-1185">Reference proteome</keyword>
<evidence type="ECO:0000313" key="5">
    <source>
        <dbReference type="EMBL" id="MCQ1949750.1"/>
    </source>
</evidence>
<dbReference type="CDD" id="cd00635">
    <property type="entry name" value="PLPDE_III_YBL036c_like"/>
    <property type="match status" value="1"/>
</dbReference>
<feature type="domain" description="Alanine racemase N-terminal" evidence="4">
    <location>
        <begin position="18"/>
        <end position="249"/>
    </location>
</feature>
<dbReference type="EMBL" id="JANFLP010000008">
    <property type="protein sequence ID" value="MCQ1949750.1"/>
    <property type="molecule type" value="Genomic_DNA"/>
</dbReference>
<comment type="caution">
    <text evidence="5">The sequence shown here is derived from an EMBL/GenBank/DDBJ whole genome shotgun (WGS) entry which is preliminary data.</text>
</comment>
<proteinExistence type="inferred from homology"/>
<protein>
    <recommendedName>
        <fullName evidence="2">Pyridoxal phosphate homeostasis protein</fullName>
        <shortName evidence="2">PLP homeostasis protein</shortName>
    </recommendedName>
</protein>
<dbReference type="InterPro" id="IPR001608">
    <property type="entry name" value="Ala_racemase_N"/>
</dbReference>
<evidence type="ECO:0000256" key="1">
    <source>
        <dbReference type="ARBA" id="ARBA00022898"/>
    </source>
</evidence>
<accession>A0ABT1NPT3</accession>
<dbReference type="PANTHER" id="PTHR10146">
    <property type="entry name" value="PROLINE SYNTHETASE CO-TRANSCRIBED BACTERIAL HOMOLOG PROTEIN"/>
    <property type="match status" value="1"/>
</dbReference>
<dbReference type="NCBIfam" id="TIGR00044">
    <property type="entry name" value="YggS family pyridoxal phosphate-dependent enzyme"/>
    <property type="match status" value="1"/>
</dbReference>
<dbReference type="Proteomes" id="UP001206924">
    <property type="component" value="Unassembled WGS sequence"/>
</dbReference>
<dbReference type="PIRSF" id="PIRSF004848">
    <property type="entry name" value="YBL036c_PLPDEIII"/>
    <property type="match status" value="1"/>
</dbReference>
<dbReference type="PROSITE" id="PS01211">
    <property type="entry name" value="UPF0001"/>
    <property type="match status" value="1"/>
</dbReference>
<dbReference type="InterPro" id="IPR011078">
    <property type="entry name" value="PyrdxlP_homeostasis"/>
</dbReference>
<evidence type="ECO:0000256" key="3">
    <source>
        <dbReference type="RuleBase" id="RU004514"/>
    </source>
</evidence>
<evidence type="ECO:0000256" key="2">
    <source>
        <dbReference type="HAMAP-Rule" id="MF_02087"/>
    </source>
</evidence>
<dbReference type="Gene3D" id="3.20.20.10">
    <property type="entry name" value="Alanine racemase"/>
    <property type="match status" value="1"/>
</dbReference>
<name>A0ABT1NPT3_9MICC</name>
<evidence type="ECO:0000313" key="6">
    <source>
        <dbReference type="Proteomes" id="UP001206924"/>
    </source>
</evidence>
<dbReference type="SUPFAM" id="SSF51419">
    <property type="entry name" value="PLP-binding barrel"/>
    <property type="match status" value="1"/>
</dbReference>